<dbReference type="CDD" id="cd00590">
    <property type="entry name" value="RRM_SF"/>
    <property type="match status" value="3"/>
</dbReference>
<dbReference type="PANTHER" id="PTHR21245">
    <property type="entry name" value="HETEROGENEOUS NUCLEAR RIBONUCLEOPROTEIN"/>
    <property type="match status" value="1"/>
</dbReference>
<dbReference type="EMBL" id="CM035425">
    <property type="protein sequence ID" value="KAH7330904.1"/>
    <property type="molecule type" value="Genomic_DNA"/>
</dbReference>
<sequence length="665" mass="73756">MRSTRNTAKGTPPSAKKQGKGTPGKGTPKAKQDVKPEKEDTAKMEVEPVDTVLSTEGNDGKETKDIEMKDVKEPKVEDSKDIEKPEGIHEEEKHSEDQKDSKSESESEASKSVQKTETNKEEPAGEQGDHEENADKEGNAPDQEEQEEEEDEDGDGSEDEDEDEGEEELIEPRVETERQKRKKLEVFVGGLDKEATIEEVKKTFEAAGEVQEVRLMTNPKTGKNKGYAFVRFATAEQATKAATELDRTKIRDKECAVVPSEDNDTLFVGNICKTWSLDQVMEKFKEYGVEGIDEVDLVKDSENEGHNRGHAFLEFETHNDAIKAFKRLSKPDAIFGCDRSAKVTWAEASSEPDESVLAKVKSVFVSGTPKEWDNDKIKDHFGKFGDIERIVLAKNIPKSKRTDFAFVNYSTRDAAVAAIEAMNNAEITEGDEKITLKVELAKPATRKRRMKGFRGSFPVGGRPGKQGKGKGEIGRGNQKKGRMSSQKNNRDTRRKSFEERDSSAGKNRNRQNPGRRNATGPSQSRGRNRRGGPYSDDEYMPLGARISPGYMPARGYSGRRFRDSGYPPAGTKRPYTYVEEEAAYYGSGPRGYPRARVDYGDPALYSDPLRASSLSQDSFGYAARGLSDYSGYGAASISDPRRAAYPSYYSRASGYGGPSVPGPYY</sequence>
<dbReference type="OMA" id="LEFTTHQ"/>
<dbReference type="EMBL" id="CM035425">
    <property type="protein sequence ID" value="KAH7330901.1"/>
    <property type="molecule type" value="Genomic_DNA"/>
</dbReference>
<evidence type="ECO:0000313" key="6">
    <source>
        <dbReference type="Proteomes" id="UP000825935"/>
    </source>
</evidence>
<dbReference type="AlphaFoldDB" id="A0A8T2SEE6"/>
<proteinExistence type="predicted"/>
<evidence type="ECO:0000256" key="2">
    <source>
        <dbReference type="PROSITE-ProRule" id="PRU00176"/>
    </source>
</evidence>
<dbReference type="PROSITE" id="PS50102">
    <property type="entry name" value="RRM"/>
    <property type="match status" value="3"/>
</dbReference>
<accession>A0A8T2SEE6</accession>
<feature type="compositionally biased region" description="Basic and acidic residues" evidence="3">
    <location>
        <begin position="117"/>
        <end position="139"/>
    </location>
</feature>
<dbReference type="InterPro" id="IPR000504">
    <property type="entry name" value="RRM_dom"/>
</dbReference>
<dbReference type="EMBL" id="CM035425">
    <property type="protein sequence ID" value="KAH7330902.1"/>
    <property type="molecule type" value="Genomic_DNA"/>
</dbReference>
<dbReference type="InterPro" id="IPR012677">
    <property type="entry name" value="Nucleotide-bd_a/b_plait_sf"/>
</dbReference>
<evidence type="ECO:0000256" key="3">
    <source>
        <dbReference type="SAM" id="MobiDB-lite"/>
    </source>
</evidence>
<dbReference type="OrthoDB" id="3800936at2759"/>
<keyword evidence="1 2" id="KW-0694">RNA-binding</keyword>
<feature type="compositionally biased region" description="Polar residues" evidence="3">
    <location>
        <begin position="504"/>
        <end position="525"/>
    </location>
</feature>
<organism evidence="5 6">
    <name type="scientific">Ceratopteris richardii</name>
    <name type="common">Triangle waterfern</name>
    <dbReference type="NCBI Taxonomy" id="49495"/>
    <lineage>
        <taxon>Eukaryota</taxon>
        <taxon>Viridiplantae</taxon>
        <taxon>Streptophyta</taxon>
        <taxon>Embryophyta</taxon>
        <taxon>Tracheophyta</taxon>
        <taxon>Polypodiopsida</taxon>
        <taxon>Polypodiidae</taxon>
        <taxon>Polypodiales</taxon>
        <taxon>Pteridineae</taxon>
        <taxon>Pteridaceae</taxon>
        <taxon>Parkerioideae</taxon>
        <taxon>Ceratopteris</taxon>
    </lineage>
</organism>
<dbReference type="SUPFAM" id="SSF54928">
    <property type="entry name" value="RNA-binding domain, RBD"/>
    <property type="match status" value="2"/>
</dbReference>
<feature type="domain" description="RRM" evidence="4">
    <location>
        <begin position="184"/>
        <end position="262"/>
    </location>
</feature>
<dbReference type="SMART" id="SM00360">
    <property type="entry name" value="RRM"/>
    <property type="match status" value="3"/>
</dbReference>
<keyword evidence="6" id="KW-1185">Reference proteome</keyword>
<dbReference type="InterPro" id="IPR035979">
    <property type="entry name" value="RBD_domain_sf"/>
</dbReference>
<feature type="region of interest" description="Disordered" evidence="3">
    <location>
        <begin position="445"/>
        <end position="573"/>
    </location>
</feature>
<feature type="domain" description="RRM" evidence="4">
    <location>
        <begin position="264"/>
        <end position="348"/>
    </location>
</feature>
<feature type="region of interest" description="Disordered" evidence="3">
    <location>
        <begin position="1"/>
        <end position="180"/>
    </location>
</feature>
<name>A0A8T2SEE6_CERRI</name>
<feature type="domain" description="RRM" evidence="4">
    <location>
        <begin position="361"/>
        <end position="443"/>
    </location>
</feature>
<reference evidence="5" key="1">
    <citation type="submission" date="2021-08" db="EMBL/GenBank/DDBJ databases">
        <title>WGS assembly of Ceratopteris richardii.</title>
        <authorList>
            <person name="Marchant D.B."/>
            <person name="Chen G."/>
            <person name="Jenkins J."/>
            <person name="Shu S."/>
            <person name="Leebens-Mack J."/>
            <person name="Grimwood J."/>
            <person name="Schmutz J."/>
            <person name="Soltis P."/>
            <person name="Soltis D."/>
            <person name="Chen Z.-H."/>
        </authorList>
    </citation>
    <scope>NUCLEOTIDE SEQUENCE</scope>
    <source>
        <strain evidence="5">Whitten #5841</strain>
        <tissue evidence="5">Leaf</tissue>
    </source>
</reference>
<feature type="compositionally biased region" description="Basic and acidic residues" evidence="3">
    <location>
        <begin position="30"/>
        <end position="46"/>
    </location>
</feature>
<evidence type="ECO:0000256" key="1">
    <source>
        <dbReference type="ARBA" id="ARBA00022884"/>
    </source>
</evidence>
<dbReference type="Proteomes" id="UP000825935">
    <property type="component" value="Chromosome 20"/>
</dbReference>
<feature type="compositionally biased region" description="Basic and acidic residues" evidence="3">
    <location>
        <begin position="58"/>
        <end position="109"/>
    </location>
</feature>
<dbReference type="Pfam" id="PF00076">
    <property type="entry name" value="RRM_1"/>
    <property type="match status" value="3"/>
</dbReference>
<dbReference type="GO" id="GO:0003723">
    <property type="term" value="F:RNA binding"/>
    <property type="evidence" value="ECO:0007669"/>
    <property type="project" value="UniProtKB-UniRule"/>
</dbReference>
<dbReference type="Gene3D" id="3.30.70.330">
    <property type="match status" value="3"/>
</dbReference>
<evidence type="ECO:0000313" key="5">
    <source>
        <dbReference type="EMBL" id="KAH7330902.1"/>
    </source>
</evidence>
<gene>
    <name evidence="5" type="ORF">KP509_20G007500</name>
</gene>
<comment type="caution">
    <text evidence="5">The sequence shown here is derived from an EMBL/GenBank/DDBJ whole genome shotgun (WGS) entry which is preliminary data.</text>
</comment>
<feature type="compositionally biased region" description="Acidic residues" evidence="3">
    <location>
        <begin position="142"/>
        <end position="169"/>
    </location>
</feature>
<protein>
    <recommendedName>
        <fullName evidence="4">RRM domain-containing protein</fullName>
    </recommendedName>
</protein>
<feature type="compositionally biased region" description="Basic and acidic residues" evidence="3">
    <location>
        <begin position="488"/>
        <end position="503"/>
    </location>
</feature>
<evidence type="ECO:0000259" key="4">
    <source>
        <dbReference type="PROSITE" id="PS50102"/>
    </source>
</evidence>